<organism evidence="4 5">
    <name type="scientific">Chlamydomonas eustigma</name>
    <dbReference type="NCBI Taxonomy" id="1157962"/>
    <lineage>
        <taxon>Eukaryota</taxon>
        <taxon>Viridiplantae</taxon>
        <taxon>Chlorophyta</taxon>
        <taxon>core chlorophytes</taxon>
        <taxon>Chlorophyceae</taxon>
        <taxon>CS clade</taxon>
        <taxon>Chlamydomonadales</taxon>
        <taxon>Chlamydomonadaceae</taxon>
        <taxon>Chlamydomonas</taxon>
    </lineage>
</organism>
<evidence type="ECO:0000256" key="2">
    <source>
        <dbReference type="ARBA" id="ARBA00022942"/>
    </source>
</evidence>
<proteinExistence type="inferred from homology"/>
<dbReference type="InterPro" id="IPR033464">
    <property type="entry name" value="CSN8_PSD8_EIF3K"/>
</dbReference>
<evidence type="ECO:0000256" key="1">
    <source>
        <dbReference type="ARBA" id="ARBA00009627"/>
    </source>
</evidence>
<sequence>MSALQNALKDLEKFKAAYTSNDLNRAETILGELKLKLIQLTSLPPICEKTLSSAQELSFGRDCYEHAAVYSVRTKDEATMERCFTQVKAFYADTRSLLPKSDQEPILIGLNLLRLLVQNRIAEFHTELELIPVDDHANPGIQYAIQLDQWLMEGAYNKVLQATKAVPSDLHALLLQDVAATVRDEIASCCEKAYEKLRIKDAHKMLLMESEVAVKGYAIEHAWTIQEEYIMFSHEESASLAKEASSLSLINNTLVYAKELERIV</sequence>
<dbReference type="EMBL" id="BEGY01000036">
    <property type="protein sequence ID" value="GAX78818.1"/>
    <property type="molecule type" value="Genomic_DNA"/>
</dbReference>
<dbReference type="GO" id="GO:0043161">
    <property type="term" value="P:proteasome-mediated ubiquitin-dependent protein catabolic process"/>
    <property type="evidence" value="ECO:0007669"/>
    <property type="project" value="TreeGrafter"/>
</dbReference>
<dbReference type="InterPro" id="IPR000717">
    <property type="entry name" value="PCI_dom"/>
</dbReference>
<evidence type="ECO:0000313" key="5">
    <source>
        <dbReference type="Proteomes" id="UP000232323"/>
    </source>
</evidence>
<dbReference type="Pfam" id="PF10075">
    <property type="entry name" value="CSN8_PSD8_EIF3K"/>
    <property type="match status" value="1"/>
</dbReference>
<feature type="domain" description="PCI" evidence="3">
    <location>
        <begin position="78"/>
        <end position="248"/>
    </location>
</feature>
<evidence type="ECO:0000313" key="4">
    <source>
        <dbReference type="EMBL" id="GAX78818.1"/>
    </source>
</evidence>
<dbReference type="InterPro" id="IPR006746">
    <property type="entry name" value="26S_Psome_Rpn12"/>
</dbReference>
<name>A0A250X6V9_9CHLO</name>
<keyword evidence="2" id="KW-0647">Proteasome</keyword>
<dbReference type="GO" id="GO:0005634">
    <property type="term" value="C:nucleus"/>
    <property type="evidence" value="ECO:0007669"/>
    <property type="project" value="TreeGrafter"/>
</dbReference>
<dbReference type="PANTHER" id="PTHR12387:SF0">
    <property type="entry name" value="26S PROTEASOME NON-ATPASE REGULATORY SUBUNIT 8"/>
    <property type="match status" value="1"/>
</dbReference>
<dbReference type="AlphaFoldDB" id="A0A250X6V9"/>
<reference evidence="4 5" key="1">
    <citation type="submission" date="2017-08" db="EMBL/GenBank/DDBJ databases">
        <title>Acidophilic green algal genome provides insights into adaptation to an acidic environment.</title>
        <authorList>
            <person name="Hirooka S."/>
            <person name="Hirose Y."/>
            <person name="Kanesaki Y."/>
            <person name="Higuchi S."/>
            <person name="Fujiwara T."/>
            <person name="Onuma R."/>
            <person name="Era A."/>
            <person name="Ohbayashi R."/>
            <person name="Uzuka A."/>
            <person name="Nozaki H."/>
            <person name="Yoshikawa H."/>
            <person name="Miyagishima S.Y."/>
        </authorList>
    </citation>
    <scope>NUCLEOTIDE SEQUENCE [LARGE SCALE GENOMIC DNA]</scope>
    <source>
        <strain evidence="4 5">NIES-2499</strain>
    </source>
</reference>
<comment type="caution">
    <text evidence="4">The sequence shown here is derived from an EMBL/GenBank/DDBJ whole genome shotgun (WGS) entry which is preliminary data.</text>
</comment>
<dbReference type="Gene3D" id="1.25.40.990">
    <property type="match status" value="1"/>
</dbReference>
<dbReference type="GO" id="GO:0008541">
    <property type="term" value="C:proteasome regulatory particle, lid subcomplex"/>
    <property type="evidence" value="ECO:0007669"/>
    <property type="project" value="TreeGrafter"/>
</dbReference>
<dbReference type="PANTHER" id="PTHR12387">
    <property type="entry name" value="26S PROTEASOME NON-ATPASE REGULATORY SUBUNIT 8"/>
    <property type="match status" value="1"/>
</dbReference>
<evidence type="ECO:0000259" key="3">
    <source>
        <dbReference type="PROSITE" id="PS50250"/>
    </source>
</evidence>
<accession>A0A250X6V9</accession>
<dbReference type="STRING" id="1157962.A0A250X6V9"/>
<dbReference type="GO" id="GO:0005829">
    <property type="term" value="C:cytosol"/>
    <property type="evidence" value="ECO:0007669"/>
    <property type="project" value="TreeGrafter"/>
</dbReference>
<dbReference type="Proteomes" id="UP000232323">
    <property type="component" value="Unassembled WGS sequence"/>
</dbReference>
<keyword evidence="5" id="KW-1185">Reference proteome</keyword>
<dbReference type="PROSITE" id="PS50250">
    <property type="entry name" value="PCI"/>
    <property type="match status" value="1"/>
</dbReference>
<comment type="similarity">
    <text evidence="1">Belongs to the proteasome subunit S14 family.</text>
</comment>
<dbReference type="FunFam" id="1.25.40.990:FF:000001">
    <property type="entry name" value="26S proteasome non-ATPase regulatory subunit"/>
    <property type="match status" value="1"/>
</dbReference>
<dbReference type="OrthoDB" id="8775810at2759"/>
<gene>
    <name evidence="4" type="ORF">CEUSTIGMA_g6255.t1</name>
</gene>
<protein>
    <recommendedName>
        <fullName evidence="3">PCI domain-containing protein</fullName>
    </recommendedName>
</protein>